<evidence type="ECO:0000313" key="6">
    <source>
        <dbReference type="EMBL" id="REF29253.1"/>
    </source>
</evidence>
<evidence type="ECO:0000256" key="2">
    <source>
        <dbReference type="PROSITE-ProRule" id="PRU00325"/>
    </source>
</evidence>
<dbReference type="GO" id="GO:0016787">
    <property type="term" value="F:hydrolase activity"/>
    <property type="evidence" value="ECO:0007669"/>
    <property type="project" value="UniProtKB-KW"/>
</dbReference>
<accession>A0A3D9ULG3</accession>
<dbReference type="AlphaFoldDB" id="A0A3D9ULG3"/>
<keyword evidence="6" id="KW-0347">Helicase</keyword>
<dbReference type="PROSITE" id="PS51194">
    <property type="entry name" value="HELICASE_CTER"/>
    <property type="match status" value="1"/>
</dbReference>
<dbReference type="PROSITE" id="PS50966">
    <property type="entry name" value="ZF_SWIM"/>
    <property type="match status" value="1"/>
</dbReference>
<dbReference type="InterPro" id="IPR014001">
    <property type="entry name" value="Helicase_ATP-bd"/>
</dbReference>
<dbReference type="Gene3D" id="3.40.50.300">
    <property type="entry name" value="P-loop containing nucleotide triphosphate hydrolases"/>
    <property type="match status" value="1"/>
</dbReference>
<dbReference type="InterPro" id="IPR049730">
    <property type="entry name" value="SNF2/RAD54-like_C"/>
</dbReference>
<protein>
    <submittedName>
        <fullName evidence="6">SNF2 family DNA or RNA helicase</fullName>
    </submittedName>
</protein>
<dbReference type="SMART" id="SM00490">
    <property type="entry name" value="HELICc"/>
    <property type="match status" value="1"/>
</dbReference>
<dbReference type="OrthoDB" id="9760715at2"/>
<keyword evidence="1" id="KW-0378">Hydrolase</keyword>
<dbReference type="InterPro" id="IPR001650">
    <property type="entry name" value="Helicase_C-like"/>
</dbReference>
<feature type="domain" description="Helicase C-terminal" evidence="5">
    <location>
        <begin position="930"/>
        <end position="1093"/>
    </location>
</feature>
<dbReference type="Pfam" id="PF00271">
    <property type="entry name" value="Helicase_C"/>
    <property type="match status" value="1"/>
</dbReference>
<feature type="domain" description="Helicase ATP-binding" evidence="4">
    <location>
        <begin position="642"/>
        <end position="805"/>
    </location>
</feature>
<dbReference type="SMART" id="SM00487">
    <property type="entry name" value="DEXDc"/>
    <property type="match status" value="1"/>
</dbReference>
<evidence type="ECO:0000256" key="1">
    <source>
        <dbReference type="ARBA" id="ARBA00022801"/>
    </source>
</evidence>
<keyword evidence="2" id="KW-0863">Zinc-finger</keyword>
<evidence type="ECO:0000313" key="7">
    <source>
        <dbReference type="Proteomes" id="UP000256253"/>
    </source>
</evidence>
<gene>
    <name evidence="6" type="ORF">DFJ65_0187</name>
</gene>
<dbReference type="SUPFAM" id="SSF52540">
    <property type="entry name" value="P-loop containing nucleoside triphosphate hydrolases"/>
    <property type="match status" value="2"/>
</dbReference>
<keyword evidence="7" id="KW-1185">Reference proteome</keyword>
<sequence>MVSSPSLQVRGAAWLAQVSDEEVIAHVGRFAYERALGYVDAERVESINVGDNGRLLIGTISGGAVRPYTAMLTVPRVGAPAREWRSRCSCPVKQACKHVAAMVLAGREALGGHSRPEPDGNETWREFTDRFLGDDEGSQTFTDADALGLRIQPTMAPRSGTDSSPRTRFELVPCRRGKTGRWNMSIEWTDVRTDARSTGRRFFVPEQSQALARILERWRAGGNVMTRAPRLTLDELGGGVWDDLQLAVAAGVELLPAFAHPDATVELLSSPVRTDVRFADGPHGELIGRTEIDLHRPGRLVLIGDPVHGLVIVEDQSLVLAGLDRPMSSMAQWLATNGPVTVPEAMADSFREAQLPKLARRYGVVSGGSIDRPRAALVEPLRLHLRVERESDTAVRVSTRVRYPGGELHSMALDATAWAGRDRSAERVLVEQLEGVLRRASMLEAIGGIGWWPKDVEVFCDFAAVKFTNLLAELDDHDLVIIERADDLPIFEEAQDEPLIEIGAEESDDIDWFDLRIEITVGGEKVPFEPLFRALARGDDLLLLDSGTWFSLDHPELQRLSSLISEARELSDRRGDGLSLNKFQLGYWDELVELGVVSSASSAWTERVAAVNAVGRSEPPAVPNGFKATLRPYQVDGYHWLASIWDAQLGGVLADDMGLGKTVQTLAMLARAHEAGELTDPVLVVAPSSMVGTWVREAATFAPDLPVVAVRNTAAKRPEPLSDTVSGAAIVVTSYTVLRLDADEFRSLGWRGLVLDEAQFIKNHQSKTFHAAKRLRSPFTLAITGTPLENSLMDLWSMLALAAPGLFPKPELFSSTYRKPIESGAEPDKLDMLRRRIRPLMMRRTKEVVAADLPPKQIQLQEITLTGKHEGYYRRQLQRERQRILGLLDDPDANRIAILSSLTRLRQISLDPRLVDDEYTAREPSAKIGFLVDQLRELSAEGHRALVFSQFTSYLRLVESALHDAAITTTYLDGSTTNRQAVIDEFKDGDAAAFLISLKAGGVGLTLTEADYVFVLDPWWNPAAEAQAIDRAHRIGQDRPVMVYRLVSQGTIEEKVVELQERKRDLFARVVDGGEGASGAITADDIRAMLQDG</sequence>
<dbReference type="GO" id="GO:0004386">
    <property type="term" value="F:helicase activity"/>
    <property type="evidence" value="ECO:0007669"/>
    <property type="project" value="UniProtKB-KW"/>
</dbReference>
<comment type="caution">
    <text evidence="6">The sequence shown here is derived from an EMBL/GenBank/DDBJ whole genome shotgun (WGS) entry which is preliminary data.</text>
</comment>
<evidence type="ECO:0000259" key="3">
    <source>
        <dbReference type="PROSITE" id="PS50966"/>
    </source>
</evidence>
<dbReference type="InterPro" id="IPR007527">
    <property type="entry name" value="Znf_SWIM"/>
</dbReference>
<keyword evidence="6" id="KW-0067">ATP-binding</keyword>
<dbReference type="Pfam" id="PF00176">
    <property type="entry name" value="SNF2-rel_dom"/>
    <property type="match status" value="1"/>
</dbReference>
<dbReference type="RefSeq" id="WP_115921389.1">
    <property type="nucleotide sequence ID" value="NZ_QTUA01000001.1"/>
</dbReference>
<dbReference type="InterPro" id="IPR000330">
    <property type="entry name" value="SNF2_N"/>
</dbReference>
<dbReference type="Gene3D" id="3.40.50.10810">
    <property type="entry name" value="Tandem AAA-ATPase domain"/>
    <property type="match status" value="1"/>
</dbReference>
<dbReference type="PANTHER" id="PTHR10799">
    <property type="entry name" value="SNF2/RAD54 HELICASE FAMILY"/>
    <property type="match status" value="1"/>
</dbReference>
<dbReference type="GO" id="GO:0005524">
    <property type="term" value="F:ATP binding"/>
    <property type="evidence" value="ECO:0007669"/>
    <property type="project" value="InterPro"/>
</dbReference>
<feature type="domain" description="SWIM-type" evidence="3">
    <location>
        <begin position="68"/>
        <end position="107"/>
    </location>
</feature>
<dbReference type="EMBL" id="QTUA01000001">
    <property type="protein sequence ID" value="REF29253.1"/>
    <property type="molecule type" value="Genomic_DNA"/>
</dbReference>
<keyword evidence="2" id="KW-0862">Zinc</keyword>
<keyword evidence="2" id="KW-0479">Metal-binding</keyword>
<dbReference type="PROSITE" id="PS51192">
    <property type="entry name" value="HELICASE_ATP_BIND_1"/>
    <property type="match status" value="1"/>
</dbReference>
<proteinExistence type="predicted"/>
<dbReference type="GO" id="GO:0008270">
    <property type="term" value="F:zinc ion binding"/>
    <property type="evidence" value="ECO:0007669"/>
    <property type="project" value="UniProtKB-KW"/>
</dbReference>
<keyword evidence="6" id="KW-0547">Nucleotide-binding</keyword>
<dbReference type="Proteomes" id="UP000256253">
    <property type="component" value="Unassembled WGS sequence"/>
</dbReference>
<evidence type="ECO:0000259" key="4">
    <source>
        <dbReference type="PROSITE" id="PS51192"/>
    </source>
</evidence>
<dbReference type="InterPro" id="IPR027417">
    <property type="entry name" value="P-loop_NTPase"/>
</dbReference>
<dbReference type="InterPro" id="IPR038718">
    <property type="entry name" value="SNF2-like_sf"/>
</dbReference>
<name>A0A3D9ULG3_9MICO</name>
<evidence type="ECO:0000259" key="5">
    <source>
        <dbReference type="PROSITE" id="PS51194"/>
    </source>
</evidence>
<organism evidence="6 7">
    <name type="scientific">Calidifontibacter indicus</name>
    <dbReference type="NCBI Taxonomy" id="419650"/>
    <lineage>
        <taxon>Bacteria</taxon>
        <taxon>Bacillati</taxon>
        <taxon>Actinomycetota</taxon>
        <taxon>Actinomycetes</taxon>
        <taxon>Micrococcales</taxon>
        <taxon>Dermacoccaceae</taxon>
        <taxon>Calidifontibacter</taxon>
    </lineage>
</organism>
<dbReference type="CDD" id="cd18793">
    <property type="entry name" value="SF2_C_SNF"/>
    <property type="match status" value="1"/>
</dbReference>
<reference evidence="6 7" key="1">
    <citation type="submission" date="2018-08" db="EMBL/GenBank/DDBJ databases">
        <title>Sequencing the genomes of 1000 actinobacteria strains.</title>
        <authorList>
            <person name="Klenk H.-P."/>
        </authorList>
    </citation>
    <scope>NUCLEOTIDE SEQUENCE [LARGE SCALE GENOMIC DNA]</scope>
    <source>
        <strain evidence="6 7">DSM 22967</strain>
    </source>
</reference>